<gene>
    <name evidence="1" type="ORF">SAMN00768000_2523</name>
</gene>
<dbReference type="OrthoDB" id="9889821at2"/>
<dbReference type="AlphaFoldDB" id="A0A1W1WHW1"/>
<organism evidence="1 2">
    <name type="scientific">Sulfobacillus thermosulfidooxidans (strain DSM 9293 / VKM B-1269 / AT-1)</name>
    <dbReference type="NCBI Taxonomy" id="929705"/>
    <lineage>
        <taxon>Bacteria</taxon>
        <taxon>Bacillati</taxon>
        <taxon>Bacillota</taxon>
        <taxon>Clostridia</taxon>
        <taxon>Eubacteriales</taxon>
        <taxon>Clostridiales Family XVII. Incertae Sedis</taxon>
        <taxon>Sulfobacillus</taxon>
    </lineage>
</organism>
<dbReference type="Proteomes" id="UP000192660">
    <property type="component" value="Unassembled WGS sequence"/>
</dbReference>
<accession>A0A1W1WHW1</accession>
<sequence length="139" mass="15614">MSFPSVNDQLHSFHQPIASNGLFWTTPIPENALRISKDGQVAEVVVCDYPVIDQPKFPAPGPTYEARVSVRIRWKGLGPEIGWSNPPEQYEIAFHRATASIVFEASVPELGFSFMSRDYDNSESLFAMIGKERNGCFFE</sequence>
<proteinExistence type="predicted"/>
<protein>
    <submittedName>
        <fullName evidence="1">Uncharacterized protein</fullName>
    </submittedName>
</protein>
<evidence type="ECO:0000313" key="1">
    <source>
        <dbReference type="EMBL" id="SMC05904.1"/>
    </source>
</evidence>
<reference evidence="2" key="1">
    <citation type="submission" date="2017-04" db="EMBL/GenBank/DDBJ databases">
        <authorList>
            <person name="Varghese N."/>
            <person name="Submissions S."/>
        </authorList>
    </citation>
    <scope>NUCLEOTIDE SEQUENCE [LARGE SCALE GENOMIC DNA]</scope>
    <source>
        <strain evidence="2">DSM 9293</strain>
    </source>
</reference>
<evidence type="ECO:0000313" key="2">
    <source>
        <dbReference type="Proteomes" id="UP000192660"/>
    </source>
</evidence>
<keyword evidence="2" id="KW-1185">Reference proteome</keyword>
<dbReference type="EMBL" id="FWWY01000001">
    <property type="protein sequence ID" value="SMC05904.1"/>
    <property type="molecule type" value="Genomic_DNA"/>
</dbReference>
<name>A0A1W1WHW1_SULTA</name>
<dbReference type="RefSeq" id="WP_139793556.1">
    <property type="nucleotide sequence ID" value="NZ_FWWY01000001.1"/>
</dbReference>